<dbReference type="GO" id="GO:0000981">
    <property type="term" value="F:DNA-binding transcription factor activity, RNA polymerase II-specific"/>
    <property type="evidence" value="ECO:0007669"/>
    <property type="project" value="InterPro"/>
</dbReference>
<dbReference type="OrthoDB" id="10261408at2759"/>
<dbReference type="Pfam" id="PF04082">
    <property type="entry name" value="Fungal_trans"/>
    <property type="match status" value="1"/>
</dbReference>
<dbReference type="Pfam" id="PF00172">
    <property type="entry name" value="Zn_clus"/>
    <property type="match status" value="1"/>
</dbReference>
<name>A0A9P9DHD9_9HYPO</name>
<keyword evidence="2" id="KW-0479">Metal-binding</keyword>
<dbReference type="SMART" id="SM00066">
    <property type="entry name" value="GAL4"/>
    <property type="match status" value="1"/>
</dbReference>
<organism evidence="8 9">
    <name type="scientific">Dactylonectria macrodidyma</name>
    <dbReference type="NCBI Taxonomy" id="307937"/>
    <lineage>
        <taxon>Eukaryota</taxon>
        <taxon>Fungi</taxon>
        <taxon>Dikarya</taxon>
        <taxon>Ascomycota</taxon>
        <taxon>Pezizomycotina</taxon>
        <taxon>Sordariomycetes</taxon>
        <taxon>Hypocreomycetidae</taxon>
        <taxon>Hypocreales</taxon>
        <taxon>Nectriaceae</taxon>
        <taxon>Dactylonectria</taxon>
    </lineage>
</organism>
<evidence type="ECO:0000256" key="6">
    <source>
        <dbReference type="SAM" id="MobiDB-lite"/>
    </source>
</evidence>
<dbReference type="PROSITE" id="PS00463">
    <property type="entry name" value="ZN2_CY6_FUNGAL_1"/>
    <property type="match status" value="1"/>
</dbReference>
<evidence type="ECO:0000313" key="9">
    <source>
        <dbReference type="Proteomes" id="UP000738349"/>
    </source>
</evidence>
<dbReference type="GO" id="GO:0003677">
    <property type="term" value="F:DNA binding"/>
    <property type="evidence" value="ECO:0007669"/>
    <property type="project" value="InterPro"/>
</dbReference>
<dbReference type="CDD" id="cd12148">
    <property type="entry name" value="fungal_TF_MHR"/>
    <property type="match status" value="1"/>
</dbReference>
<dbReference type="InterPro" id="IPR050815">
    <property type="entry name" value="TF_fung"/>
</dbReference>
<dbReference type="PANTHER" id="PTHR47338">
    <property type="entry name" value="ZN(II)2CYS6 TRANSCRIPTION FACTOR (EUROFUNG)-RELATED"/>
    <property type="match status" value="1"/>
</dbReference>
<dbReference type="SUPFAM" id="SSF57701">
    <property type="entry name" value="Zn2/Cys6 DNA-binding domain"/>
    <property type="match status" value="1"/>
</dbReference>
<dbReference type="PANTHER" id="PTHR47338:SF25">
    <property type="entry name" value="TRANSCRIPTION FACTOR"/>
    <property type="match status" value="1"/>
</dbReference>
<keyword evidence="9" id="KW-1185">Reference proteome</keyword>
<dbReference type="Proteomes" id="UP000738349">
    <property type="component" value="Unassembled WGS sequence"/>
</dbReference>
<dbReference type="GO" id="GO:0006351">
    <property type="term" value="P:DNA-templated transcription"/>
    <property type="evidence" value="ECO:0007669"/>
    <property type="project" value="InterPro"/>
</dbReference>
<comment type="caution">
    <text evidence="8">The sequence shown here is derived from an EMBL/GenBank/DDBJ whole genome shotgun (WGS) entry which is preliminary data.</text>
</comment>
<evidence type="ECO:0000313" key="8">
    <source>
        <dbReference type="EMBL" id="KAH7120645.1"/>
    </source>
</evidence>
<dbReference type="EMBL" id="JAGMUV010000025">
    <property type="protein sequence ID" value="KAH7120645.1"/>
    <property type="molecule type" value="Genomic_DNA"/>
</dbReference>
<dbReference type="Gene3D" id="4.10.240.10">
    <property type="entry name" value="Zn(2)-C6 fungal-type DNA-binding domain"/>
    <property type="match status" value="1"/>
</dbReference>
<evidence type="ECO:0000256" key="2">
    <source>
        <dbReference type="ARBA" id="ARBA00022723"/>
    </source>
</evidence>
<dbReference type="InterPro" id="IPR036864">
    <property type="entry name" value="Zn2-C6_fun-type_DNA-bd_sf"/>
</dbReference>
<dbReference type="SMART" id="SM00906">
    <property type="entry name" value="Fungal_trans"/>
    <property type="match status" value="1"/>
</dbReference>
<sequence>MPRTFVRTPQACDACRRRKSKCDGIRPRCKRCTSRGVTCVWSTPDVAQEAQPGAAALTPKSTIGDEADSPERNTEQGLKTCLDIFFQRHFTTDFSSFDHAPDFERKCRQSQLLATCIIALCSRYLTTQEAQSLFGFASGLEVCKYYIQQARSLAKESSDQPSVSHIQGNLILAQAELLSNSGSRHWLFAGTAIRMAEIMRLNKDFHQKHSLKEQEVRRRVFWACVLLDRALANFLAKHRTIDLGNIEIPVPGTDISLVYQEETRGVMLSDLASYQRPSDLGLVPYLIRSICLWSDLADFTVYSRRRMDTFPPTDPESVIYKRYSALRTWVDSLHPSLRWSIENFRSQCTLGQGRPFVSMHFVLYSAACAAHQCYLPHLAIYTQLCDLVDAAGWSYLHRDQSIIEVCVSNALKAGEMLTFLMNPEQENGLSSLQTIWVASSVLVIANTFLWIQYAQDETYSGEKIQEEAKSYFTLIQQLVSSWVPQWKAAKQWAMALDVMLALYKAAYLGEVHENILSPHGPGSVHSDDDGSDDFRPQPGDGYPSIISLPNLQASIKFATGDTSARLTDIQSIWLQISGDWPFGFTMPECLMGTESGGNLDRYSI</sequence>
<dbReference type="AlphaFoldDB" id="A0A9P9DHD9"/>
<feature type="region of interest" description="Disordered" evidence="6">
    <location>
        <begin position="50"/>
        <end position="73"/>
    </location>
</feature>
<dbReference type="GO" id="GO:0008270">
    <property type="term" value="F:zinc ion binding"/>
    <property type="evidence" value="ECO:0007669"/>
    <property type="project" value="InterPro"/>
</dbReference>
<dbReference type="CDD" id="cd00067">
    <property type="entry name" value="GAL4"/>
    <property type="match status" value="1"/>
</dbReference>
<evidence type="ECO:0000256" key="1">
    <source>
        <dbReference type="ARBA" id="ARBA00004123"/>
    </source>
</evidence>
<feature type="region of interest" description="Disordered" evidence="6">
    <location>
        <begin position="518"/>
        <end position="539"/>
    </location>
</feature>
<feature type="domain" description="Zn(2)-C6 fungal-type" evidence="7">
    <location>
        <begin position="11"/>
        <end position="41"/>
    </location>
</feature>
<dbReference type="PROSITE" id="PS50048">
    <property type="entry name" value="ZN2_CY6_FUNGAL_2"/>
    <property type="match status" value="1"/>
</dbReference>
<gene>
    <name evidence="8" type="ORF">EDB81DRAFT_700925</name>
</gene>
<dbReference type="GO" id="GO:0005634">
    <property type="term" value="C:nucleus"/>
    <property type="evidence" value="ECO:0007669"/>
    <property type="project" value="UniProtKB-SubCell"/>
</dbReference>
<accession>A0A9P9DHD9</accession>
<dbReference type="InterPro" id="IPR007219">
    <property type="entry name" value="XnlR_reg_dom"/>
</dbReference>
<keyword evidence="5" id="KW-0539">Nucleus</keyword>
<dbReference type="InterPro" id="IPR001138">
    <property type="entry name" value="Zn2Cys6_DnaBD"/>
</dbReference>
<reference evidence="8" key="1">
    <citation type="journal article" date="2021" name="Nat. Commun.">
        <title>Genetic determinants of endophytism in the Arabidopsis root mycobiome.</title>
        <authorList>
            <person name="Mesny F."/>
            <person name="Miyauchi S."/>
            <person name="Thiergart T."/>
            <person name="Pickel B."/>
            <person name="Atanasova L."/>
            <person name="Karlsson M."/>
            <person name="Huettel B."/>
            <person name="Barry K.W."/>
            <person name="Haridas S."/>
            <person name="Chen C."/>
            <person name="Bauer D."/>
            <person name="Andreopoulos W."/>
            <person name="Pangilinan J."/>
            <person name="LaButti K."/>
            <person name="Riley R."/>
            <person name="Lipzen A."/>
            <person name="Clum A."/>
            <person name="Drula E."/>
            <person name="Henrissat B."/>
            <person name="Kohler A."/>
            <person name="Grigoriev I.V."/>
            <person name="Martin F.M."/>
            <person name="Hacquard S."/>
        </authorList>
    </citation>
    <scope>NUCLEOTIDE SEQUENCE</scope>
    <source>
        <strain evidence="8">MPI-CAGE-AT-0147</strain>
    </source>
</reference>
<evidence type="ECO:0000256" key="3">
    <source>
        <dbReference type="ARBA" id="ARBA00023015"/>
    </source>
</evidence>
<keyword evidence="3" id="KW-0805">Transcription regulation</keyword>
<keyword evidence="4" id="KW-0804">Transcription</keyword>
<evidence type="ECO:0000256" key="4">
    <source>
        <dbReference type="ARBA" id="ARBA00023163"/>
    </source>
</evidence>
<protein>
    <submittedName>
        <fullName evidence="8">Zinc finger transcription factor 1</fullName>
    </submittedName>
</protein>
<proteinExistence type="predicted"/>
<feature type="compositionally biased region" description="Basic and acidic residues" evidence="6">
    <location>
        <begin position="525"/>
        <end position="535"/>
    </location>
</feature>
<comment type="subcellular location">
    <subcellularLocation>
        <location evidence="1">Nucleus</location>
    </subcellularLocation>
</comment>
<evidence type="ECO:0000256" key="5">
    <source>
        <dbReference type="ARBA" id="ARBA00023242"/>
    </source>
</evidence>
<evidence type="ECO:0000259" key="7">
    <source>
        <dbReference type="PROSITE" id="PS50048"/>
    </source>
</evidence>